<gene>
    <name evidence="1" type="primary">F54H12.2_121</name>
    <name evidence="1" type="ORF">TNCT_568021</name>
</gene>
<dbReference type="OrthoDB" id="6427943at2759"/>
<sequence>MHLSKKDCELYYQHQMGGNYFQGSPYQRGYGFFGDLRRYITPLALRAGKYLGNHLLRTGKNVVHDVAGGTSFKDSARNRLRETSKQIKDDFFRKLQ</sequence>
<dbReference type="EMBL" id="BMAO01037887">
    <property type="protein sequence ID" value="GFR20940.1"/>
    <property type="molecule type" value="Genomic_DNA"/>
</dbReference>
<proteinExistence type="predicted"/>
<organism evidence="1 2">
    <name type="scientific">Trichonephila clavata</name>
    <name type="common">Joro spider</name>
    <name type="synonym">Nephila clavata</name>
    <dbReference type="NCBI Taxonomy" id="2740835"/>
    <lineage>
        <taxon>Eukaryota</taxon>
        <taxon>Metazoa</taxon>
        <taxon>Ecdysozoa</taxon>
        <taxon>Arthropoda</taxon>
        <taxon>Chelicerata</taxon>
        <taxon>Arachnida</taxon>
        <taxon>Araneae</taxon>
        <taxon>Araneomorphae</taxon>
        <taxon>Entelegynae</taxon>
        <taxon>Araneoidea</taxon>
        <taxon>Nephilidae</taxon>
        <taxon>Trichonephila</taxon>
    </lineage>
</organism>
<name>A0A8X6J5F8_TRICU</name>
<comment type="caution">
    <text evidence="1">The sequence shown here is derived from an EMBL/GenBank/DDBJ whole genome shotgun (WGS) entry which is preliminary data.</text>
</comment>
<dbReference type="AlphaFoldDB" id="A0A8X6J5F8"/>
<dbReference type="Proteomes" id="UP000887116">
    <property type="component" value="Unassembled WGS sequence"/>
</dbReference>
<protein>
    <submittedName>
        <fullName evidence="1">Uncharacterized protein F54H12.2</fullName>
    </submittedName>
</protein>
<evidence type="ECO:0000313" key="1">
    <source>
        <dbReference type="EMBL" id="GFR20940.1"/>
    </source>
</evidence>
<accession>A0A8X6J5F8</accession>
<keyword evidence="2" id="KW-1185">Reference proteome</keyword>
<reference evidence="1" key="1">
    <citation type="submission" date="2020-07" db="EMBL/GenBank/DDBJ databases">
        <title>Multicomponent nature underlies the extraordinary mechanical properties of spider dragline silk.</title>
        <authorList>
            <person name="Kono N."/>
            <person name="Nakamura H."/>
            <person name="Mori M."/>
            <person name="Yoshida Y."/>
            <person name="Ohtoshi R."/>
            <person name="Malay A.D."/>
            <person name="Moran D.A.P."/>
            <person name="Tomita M."/>
            <person name="Numata K."/>
            <person name="Arakawa K."/>
        </authorList>
    </citation>
    <scope>NUCLEOTIDE SEQUENCE</scope>
</reference>
<evidence type="ECO:0000313" key="2">
    <source>
        <dbReference type="Proteomes" id="UP000887116"/>
    </source>
</evidence>